<protein>
    <submittedName>
        <fullName evidence="1">Uncharacterized protein</fullName>
    </submittedName>
</protein>
<sequence>MRARIAAWLVVVLAWGRRRAQPSIPEPAGAPDRPLYLVMTTKTSVIRVYDRPDGYEQRLPYLGIMSVDHVTDEVAHLHGAHIDGTVAKVDRQIHTQALTLLRERGFTKLLVERHGHLKPIELQ</sequence>
<gene>
    <name evidence="1" type="ORF">HH212_26215</name>
</gene>
<organism evidence="1 2">
    <name type="scientific">Massilia forsythiae</name>
    <dbReference type="NCBI Taxonomy" id="2728020"/>
    <lineage>
        <taxon>Bacteria</taxon>
        <taxon>Pseudomonadati</taxon>
        <taxon>Pseudomonadota</taxon>
        <taxon>Betaproteobacteria</taxon>
        <taxon>Burkholderiales</taxon>
        <taxon>Oxalobacteraceae</taxon>
        <taxon>Telluria group</taxon>
        <taxon>Massilia</taxon>
    </lineage>
</organism>
<reference evidence="1 2" key="1">
    <citation type="submission" date="2020-04" db="EMBL/GenBank/DDBJ databases">
        <title>Genome sequencing of novel species.</title>
        <authorList>
            <person name="Heo J."/>
            <person name="Kim S.-J."/>
            <person name="Kim J.-S."/>
            <person name="Hong S.-B."/>
            <person name="Kwon S.-W."/>
        </authorList>
    </citation>
    <scope>NUCLEOTIDE SEQUENCE [LARGE SCALE GENOMIC DNA]</scope>
    <source>
        <strain evidence="1 2">GN2-R2</strain>
    </source>
</reference>
<dbReference type="EMBL" id="CP051685">
    <property type="protein sequence ID" value="QJE03054.1"/>
    <property type="molecule type" value="Genomic_DNA"/>
</dbReference>
<dbReference type="KEGG" id="mfy:HH212_26215"/>
<evidence type="ECO:0000313" key="1">
    <source>
        <dbReference type="EMBL" id="QJE03054.1"/>
    </source>
</evidence>
<evidence type="ECO:0000313" key="2">
    <source>
        <dbReference type="Proteomes" id="UP000502415"/>
    </source>
</evidence>
<keyword evidence="2" id="KW-1185">Reference proteome</keyword>
<proteinExistence type="predicted"/>
<accession>A0A7Z2ZV25</accession>
<dbReference type="Proteomes" id="UP000502415">
    <property type="component" value="Chromosome"/>
</dbReference>
<name>A0A7Z2ZV25_9BURK</name>
<dbReference type="AlphaFoldDB" id="A0A7Z2ZV25"/>
<dbReference type="RefSeq" id="WP_170205135.1">
    <property type="nucleotide sequence ID" value="NZ_CP051685.1"/>
</dbReference>